<evidence type="ECO:0000313" key="2">
    <source>
        <dbReference type="Proteomes" id="UP000031830"/>
    </source>
</evidence>
<name>A0A0B6D379_9GAMM</name>
<organism evidence="1 2">
    <name type="scientific">Francisella philomiragia</name>
    <dbReference type="NCBI Taxonomy" id="28110"/>
    <lineage>
        <taxon>Bacteria</taxon>
        <taxon>Pseudomonadati</taxon>
        <taxon>Pseudomonadota</taxon>
        <taxon>Gammaproteobacteria</taxon>
        <taxon>Thiotrichales</taxon>
        <taxon>Francisellaceae</taxon>
        <taxon>Francisella</taxon>
    </lineage>
</organism>
<dbReference type="KEGG" id="fpz:LA55_1254"/>
<dbReference type="Proteomes" id="UP000031830">
    <property type="component" value="Chromosome"/>
</dbReference>
<gene>
    <name evidence="1" type="ORF">LA55_1254</name>
</gene>
<reference evidence="1 2" key="1">
    <citation type="journal article" date="2015" name="Genome Announc.">
        <title>Genome sequencing of 18 francisella strains to aid in assay development and testing.</title>
        <authorList>
            <person name="Johnson S.L."/>
            <person name="Daligault H.E."/>
            <person name="Davenport K.W."/>
            <person name="Coyne S.R."/>
            <person name="Frey K.G."/>
            <person name="Koroleva G.I."/>
            <person name="Broomall S.M."/>
            <person name="Bishop-Lilly K.A."/>
            <person name="Bruce D.C."/>
            <person name="Chertkov O."/>
            <person name="Freitas T."/>
            <person name="Jaissle J."/>
            <person name="Ladner J.T."/>
            <person name="Rosenzweig C.N."/>
            <person name="Gibbons H.S."/>
            <person name="Palacios G.F."/>
            <person name="Redden C.L."/>
            <person name="Xu Y."/>
            <person name="Minogue T.D."/>
            <person name="Chain P.S."/>
        </authorList>
    </citation>
    <scope>NUCLEOTIDE SEQUENCE [LARGE SCALE GENOMIC DNA]</scope>
    <source>
        <strain evidence="1 2">GA01-2794</strain>
    </source>
</reference>
<dbReference type="RefSeq" id="WP_044526384.1">
    <property type="nucleotide sequence ID" value="NZ_CP009440.1"/>
</dbReference>
<sequence>MKENNYAKFFVFELRLEIDCTSRKYQKEILGKYSHNENLSDLKSAKKLIEEIFEAKNGIEHKTDTISRELVEHKIFKDKDDHITAYAALIKYKNFNLRISDLENKVGTLRDLKQAVDEAPSLRSHIVFKFIKDPNSEEYRTFVALEQSTGINITAVTSLLQNHTKNKEKKITIRDTSKEIKPNKITFFSHVKYISPSSETLEQIIKNGQLSRVKVVTSSYKSDDNESTPVKRYKETSDIIQFPKGYKHVEKAISKVKGLLCDKVDENAEKILYVTIKDKYTNTDEFDAKKDRDINDIKNLFCHKQEYLPFQNGIIEPTYKKVKDDIVNKVLDKVISDEKLKTYIETI</sequence>
<evidence type="ECO:0000313" key="1">
    <source>
        <dbReference type="EMBL" id="AJI53326.1"/>
    </source>
</evidence>
<proteinExistence type="predicted"/>
<dbReference type="AlphaFoldDB" id="A0A0B6D379"/>
<protein>
    <submittedName>
        <fullName evidence="1">Uncharacterized protein</fullName>
    </submittedName>
</protein>
<dbReference type="EMBL" id="CP009440">
    <property type="protein sequence ID" value="AJI53326.1"/>
    <property type="molecule type" value="Genomic_DNA"/>
</dbReference>
<accession>A0A0B6D379</accession>